<dbReference type="PANTHER" id="PTHR34697:SF2">
    <property type="entry name" value="PHOSPHATIDYLGLYCEROL LYSYLTRANSFERASE"/>
    <property type="match status" value="1"/>
</dbReference>
<evidence type="ECO:0000313" key="10">
    <source>
        <dbReference type="Proteomes" id="UP001602245"/>
    </source>
</evidence>
<comment type="caution">
    <text evidence="9">The sequence shown here is derived from an EMBL/GenBank/DDBJ whole genome shotgun (WGS) entry which is preliminary data.</text>
</comment>
<dbReference type="RefSeq" id="WP_020510535.1">
    <property type="nucleotide sequence ID" value="NZ_JBIAZU010000002.1"/>
</dbReference>
<evidence type="ECO:0000256" key="1">
    <source>
        <dbReference type="ARBA" id="ARBA00004651"/>
    </source>
</evidence>
<proteinExistence type="predicted"/>
<evidence type="ECO:0000313" key="9">
    <source>
        <dbReference type="EMBL" id="MFF5290473.1"/>
    </source>
</evidence>
<evidence type="ECO:0000256" key="5">
    <source>
        <dbReference type="ARBA" id="ARBA00023136"/>
    </source>
</evidence>
<feature type="transmembrane region" description="Helical" evidence="6">
    <location>
        <begin position="103"/>
        <end position="122"/>
    </location>
</feature>
<sequence>MIQPRSAHPPFSRRTIARLVQVAGLFDILTVVVPHPRGRMEAVMDFVPAAGVLSAHAATVVVGMLLVYLGAGLRRGKRRAWQVAVGLTAASIALHLVKGFDLGAAGVAAILLIMLLATQDRFTTIADPAHRWRALTALAGFATAGFVLGFVEIAVRANRLDGTPGVIDWAKESALGLIGLDGPVEFRYRLGADAVAYTTGACGLLAAGVALVILLRPGSRRPQRDGDGEARLRELLQRYGGADSLGYFALRTDKALIWAPNRAAVVAYRVVNGVSLAAGDPIGPESAWPEAIGAWLADADRHGWTPAVLGCGNAAGRAYRKWGLDVVELGDEAIVDTAAFSLNGRPMRGVRQAVNRMRRAGYTCRVVRQRDLTETELAAAVRAAELFRDGPVERGFSMALSRFGDPRDADCLLVLCHDEQGVLRGLLQFVPWGADGLSLDLMRGDRTADNGLTELMVSAVLEQANHLGVRRVSLNFAVLRSVFARADELGAGPVLRLWHRLLLLASKLWQIESLYRSNAKYQPSWAPRYLCFPTARDLPRIAVAALTAEAFLPTPRLPSLRRAPAADATEVLA</sequence>
<evidence type="ECO:0000256" key="4">
    <source>
        <dbReference type="ARBA" id="ARBA00022989"/>
    </source>
</evidence>
<evidence type="ECO:0000256" key="2">
    <source>
        <dbReference type="ARBA" id="ARBA00022475"/>
    </source>
</evidence>
<dbReference type="PANTHER" id="PTHR34697">
    <property type="entry name" value="PHOSPHATIDYLGLYCEROL LYSYLTRANSFERASE"/>
    <property type="match status" value="1"/>
</dbReference>
<feature type="domain" description="Phosphatidylglycerol lysyltransferase C-terminal" evidence="7">
    <location>
        <begin position="233"/>
        <end position="532"/>
    </location>
</feature>
<evidence type="ECO:0000259" key="7">
    <source>
        <dbReference type="Pfam" id="PF09924"/>
    </source>
</evidence>
<keyword evidence="5 6" id="KW-0472">Membrane</keyword>
<evidence type="ECO:0000256" key="6">
    <source>
        <dbReference type="SAM" id="Phobius"/>
    </source>
</evidence>
<feature type="transmembrane region" description="Helical" evidence="6">
    <location>
        <begin position="194"/>
        <end position="215"/>
    </location>
</feature>
<feature type="transmembrane region" description="Helical" evidence="6">
    <location>
        <begin position="16"/>
        <end position="34"/>
    </location>
</feature>
<dbReference type="EMBL" id="JBIAZU010000002">
    <property type="protein sequence ID" value="MFF5290473.1"/>
    <property type="molecule type" value="Genomic_DNA"/>
</dbReference>
<keyword evidence="4 6" id="KW-1133">Transmembrane helix</keyword>
<gene>
    <name evidence="9" type="ORF">ACFY35_13600</name>
</gene>
<dbReference type="InterPro" id="IPR024320">
    <property type="entry name" value="LPG_synthase_C"/>
</dbReference>
<accession>A0ABW6WAY0</accession>
<dbReference type="InterPro" id="IPR031553">
    <property type="entry name" value="tRNA-synt_2_TM"/>
</dbReference>
<evidence type="ECO:0000256" key="3">
    <source>
        <dbReference type="ARBA" id="ARBA00022692"/>
    </source>
</evidence>
<dbReference type="Proteomes" id="UP001602245">
    <property type="component" value="Unassembled WGS sequence"/>
</dbReference>
<feature type="transmembrane region" description="Helical" evidence="6">
    <location>
        <begin position="46"/>
        <end position="68"/>
    </location>
</feature>
<organism evidence="9 10">
    <name type="scientific">Paractinoplanes globisporus</name>
    <dbReference type="NCBI Taxonomy" id="113565"/>
    <lineage>
        <taxon>Bacteria</taxon>
        <taxon>Bacillati</taxon>
        <taxon>Actinomycetota</taxon>
        <taxon>Actinomycetes</taxon>
        <taxon>Micromonosporales</taxon>
        <taxon>Micromonosporaceae</taxon>
        <taxon>Paractinoplanes</taxon>
    </lineage>
</organism>
<name>A0ABW6WAY0_9ACTN</name>
<feature type="domain" description="Lysyl-tRNA synthetase N-terminal transmembrane region" evidence="8">
    <location>
        <begin position="15"/>
        <end position="207"/>
    </location>
</feature>
<evidence type="ECO:0000259" key="8">
    <source>
        <dbReference type="Pfam" id="PF16995"/>
    </source>
</evidence>
<keyword evidence="10" id="KW-1185">Reference proteome</keyword>
<reference evidence="9 10" key="1">
    <citation type="submission" date="2024-10" db="EMBL/GenBank/DDBJ databases">
        <title>The Natural Products Discovery Center: Release of the First 8490 Sequenced Strains for Exploring Actinobacteria Biosynthetic Diversity.</title>
        <authorList>
            <person name="Kalkreuter E."/>
            <person name="Kautsar S.A."/>
            <person name="Yang D."/>
            <person name="Bader C.D."/>
            <person name="Teijaro C.N."/>
            <person name="Fluegel L."/>
            <person name="Davis C.M."/>
            <person name="Simpson J.R."/>
            <person name="Lauterbach L."/>
            <person name="Steele A.D."/>
            <person name="Gui C."/>
            <person name="Meng S."/>
            <person name="Li G."/>
            <person name="Viehrig K."/>
            <person name="Ye F."/>
            <person name="Su P."/>
            <person name="Kiefer A.F."/>
            <person name="Nichols A."/>
            <person name="Cepeda A.J."/>
            <person name="Yan W."/>
            <person name="Fan B."/>
            <person name="Jiang Y."/>
            <person name="Adhikari A."/>
            <person name="Zheng C.-J."/>
            <person name="Schuster L."/>
            <person name="Cowan T.M."/>
            <person name="Smanski M.J."/>
            <person name="Chevrette M.G."/>
            <person name="De Carvalho L.P.S."/>
            <person name="Shen B."/>
        </authorList>
    </citation>
    <scope>NUCLEOTIDE SEQUENCE [LARGE SCALE GENOMIC DNA]</scope>
    <source>
        <strain evidence="9 10">NPDC000087</strain>
    </source>
</reference>
<dbReference type="InterPro" id="IPR051211">
    <property type="entry name" value="PG_lysyltransferase"/>
</dbReference>
<feature type="transmembrane region" description="Helical" evidence="6">
    <location>
        <begin position="134"/>
        <end position="155"/>
    </location>
</feature>
<dbReference type="Pfam" id="PF16995">
    <property type="entry name" value="tRNA-synt_2_TM"/>
    <property type="match status" value="1"/>
</dbReference>
<dbReference type="Pfam" id="PF09924">
    <property type="entry name" value="LPG_synthase_C"/>
    <property type="match status" value="1"/>
</dbReference>
<keyword evidence="3 6" id="KW-0812">Transmembrane</keyword>
<keyword evidence="2" id="KW-1003">Cell membrane</keyword>
<protein>
    <submittedName>
        <fullName evidence="9">Phosphatidylglycerol lysyltransferase domain-containing protein</fullName>
    </submittedName>
</protein>
<comment type="subcellular location">
    <subcellularLocation>
        <location evidence="1">Cell membrane</location>
        <topology evidence="1">Multi-pass membrane protein</topology>
    </subcellularLocation>
</comment>